<evidence type="ECO:0000313" key="5">
    <source>
        <dbReference type="Proteomes" id="UP000294498"/>
    </source>
</evidence>
<comment type="similarity">
    <text evidence="1 2">Belongs to the small heat shock protein (HSP20) family.</text>
</comment>
<feature type="domain" description="SHSP" evidence="3">
    <location>
        <begin position="28"/>
        <end position="140"/>
    </location>
</feature>
<dbReference type="InterPro" id="IPR002068">
    <property type="entry name" value="A-crystallin/Hsp20_dom"/>
</dbReference>
<accession>A0A4R8DV06</accession>
<gene>
    <name evidence="4" type="ORF">EDB95_3297</name>
</gene>
<protein>
    <submittedName>
        <fullName evidence="4">HSP20 family protein</fullName>
    </submittedName>
</protein>
<reference evidence="4 5" key="1">
    <citation type="submission" date="2019-03" db="EMBL/GenBank/DDBJ databases">
        <title>Genomic Encyclopedia of Type Strains, Phase IV (KMG-IV): sequencing the most valuable type-strain genomes for metagenomic binning, comparative biology and taxonomic classification.</title>
        <authorList>
            <person name="Goeker M."/>
        </authorList>
    </citation>
    <scope>NUCLEOTIDE SEQUENCE [LARGE SCALE GENOMIC DNA]</scope>
    <source>
        <strain evidence="4 5">DSM 100059</strain>
    </source>
</reference>
<evidence type="ECO:0000313" key="4">
    <source>
        <dbReference type="EMBL" id="TDX02242.1"/>
    </source>
</evidence>
<dbReference type="SUPFAM" id="SSF49764">
    <property type="entry name" value="HSP20-like chaperones"/>
    <property type="match status" value="1"/>
</dbReference>
<dbReference type="PROSITE" id="PS01031">
    <property type="entry name" value="SHSP"/>
    <property type="match status" value="1"/>
</dbReference>
<dbReference type="CDD" id="cd06464">
    <property type="entry name" value="ACD_sHsps-like"/>
    <property type="match status" value="1"/>
</dbReference>
<comment type="caution">
    <text evidence="4">The sequence shown here is derived from an EMBL/GenBank/DDBJ whole genome shotgun (WGS) entry which is preliminary data.</text>
</comment>
<proteinExistence type="inferred from homology"/>
<dbReference type="OrthoDB" id="9814487at2"/>
<keyword evidence="5" id="KW-1185">Reference proteome</keyword>
<evidence type="ECO:0000256" key="2">
    <source>
        <dbReference type="RuleBase" id="RU003616"/>
    </source>
</evidence>
<dbReference type="Gene3D" id="2.60.40.790">
    <property type="match status" value="1"/>
</dbReference>
<dbReference type="InterPro" id="IPR008978">
    <property type="entry name" value="HSP20-like_chaperone"/>
</dbReference>
<name>A0A4R8DV06_9BACT</name>
<dbReference type="AlphaFoldDB" id="A0A4R8DV06"/>
<dbReference type="Pfam" id="PF00011">
    <property type="entry name" value="HSP20"/>
    <property type="match status" value="1"/>
</dbReference>
<sequence length="140" mass="16360">MTLVKFNHQAPRHLNNWVNRFIDEDFQESFFGGFPPTNIYDHKDHYTIEVAAPGREKNDFKVQVDRNLLVISQEQKEQSDTTEGRNVRKEFSLKTFKRSFTLDEKIDVEGIVAKYENGILKLTLPKKEEVKDSSKEISVL</sequence>
<dbReference type="EMBL" id="SODV01000001">
    <property type="protein sequence ID" value="TDX02242.1"/>
    <property type="molecule type" value="Genomic_DNA"/>
</dbReference>
<evidence type="ECO:0000256" key="1">
    <source>
        <dbReference type="PROSITE-ProRule" id="PRU00285"/>
    </source>
</evidence>
<dbReference type="RefSeq" id="WP_133994863.1">
    <property type="nucleotide sequence ID" value="NZ_SODV01000001.1"/>
</dbReference>
<organism evidence="4 5">
    <name type="scientific">Dinghuibacter silviterrae</name>
    <dbReference type="NCBI Taxonomy" id="1539049"/>
    <lineage>
        <taxon>Bacteria</taxon>
        <taxon>Pseudomonadati</taxon>
        <taxon>Bacteroidota</taxon>
        <taxon>Chitinophagia</taxon>
        <taxon>Chitinophagales</taxon>
        <taxon>Chitinophagaceae</taxon>
        <taxon>Dinghuibacter</taxon>
    </lineage>
</organism>
<evidence type="ECO:0000259" key="3">
    <source>
        <dbReference type="PROSITE" id="PS01031"/>
    </source>
</evidence>
<dbReference type="InterPro" id="IPR031107">
    <property type="entry name" value="Small_HSP"/>
</dbReference>
<dbReference type="Proteomes" id="UP000294498">
    <property type="component" value="Unassembled WGS sequence"/>
</dbReference>
<dbReference type="PANTHER" id="PTHR11527">
    <property type="entry name" value="HEAT-SHOCK PROTEIN 20 FAMILY MEMBER"/>
    <property type="match status" value="1"/>
</dbReference>